<evidence type="ECO:0000313" key="2">
    <source>
        <dbReference type="Proteomes" id="UP000826656"/>
    </source>
</evidence>
<proteinExistence type="predicted"/>
<accession>A0ABQ7U3C2</accession>
<evidence type="ECO:0000313" key="1">
    <source>
        <dbReference type="EMBL" id="KAH0741253.1"/>
    </source>
</evidence>
<comment type="caution">
    <text evidence="1">The sequence shown here is derived from an EMBL/GenBank/DDBJ whole genome shotgun (WGS) entry which is preliminary data.</text>
</comment>
<sequence>MIPDGVNICSKRRQVGGTVRPTRTGGTQLYSRRLLPFPRQTVPLVLFQPYPVKNFQITHSPTSILGYVFSDFPTPINSLLLTVQRDVFETGEYPYKVWEFSVQ</sequence>
<dbReference type="Proteomes" id="UP000826656">
    <property type="component" value="Unassembled WGS sequence"/>
</dbReference>
<reference evidence="1 2" key="1">
    <citation type="journal article" date="2021" name="bioRxiv">
        <title>Chromosome-scale and haplotype-resolved genome assembly of a tetraploid potato cultivar.</title>
        <authorList>
            <person name="Sun H."/>
            <person name="Jiao W.-B."/>
            <person name="Krause K."/>
            <person name="Campoy J.A."/>
            <person name="Goel M."/>
            <person name="Folz-Donahue K."/>
            <person name="Kukat C."/>
            <person name="Huettel B."/>
            <person name="Schneeberger K."/>
        </authorList>
    </citation>
    <scope>NUCLEOTIDE SEQUENCE [LARGE SCALE GENOMIC DNA]</scope>
    <source>
        <strain evidence="1">SolTubOtavaFocal</strain>
        <tissue evidence="1">Leaves</tissue>
    </source>
</reference>
<dbReference type="EMBL" id="JAIVGD010000026">
    <property type="protein sequence ID" value="KAH0741253.1"/>
    <property type="molecule type" value="Genomic_DNA"/>
</dbReference>
<protein>
    <submittedName>
        <fullName evidence="1">Uncharacterized protein</fullName>
    </submittedName>
</protein>
<gene>
    <name evidence="1" type="ORF">KY290_034296</name>
</gene>
<keyword evidence="2" id="KW-1185">Reference proteome</keyword>
<name>A0ABQ7U3C2_SOLTU</name>
<organism evidence="1 2">
    <name type="scientific">Solanum tuberosum</name>
    <name type="common">Potato</name>
    <dbReference type="NCBI Taxonomy" id="4113"/>
    <lineage>
        <taxon>Eukaryota</taxon>
        <taxon>Viridiplantae</taxon>
        <taxon>Streptophyta</taxon>
        <taxon>Embryophyta</taxon>
        <taxon>Tracheophyta</taxon>
        <taxon>Spermatophyta</taxon>
        <taxon>Magnoliopsida</taxon>
        <taxon>eudicotyledons</taxon>
        <taxon>Gunneridae</taxon>
        <taxon>Pentapetalae</taxon>
        <taxon>asterids</taxon>
        <taxon>lamiids</taxon>
        <taxon>Solanales</taxon>
        <taxon>Solanaceae</taxon>
        <taxon>Solanoideae</taxon>
        <taxon>Solaneae</taxon>
        <taxon>Solanum</taxon>
    </lineage>
</organism>